<proteinExistence type="predicted"/>
<protein>
    <recommendedName>
        <fullName evidence="12">Chloride channel protein</fullName>
    </recommendedName>
</protein>
<dbReference type="EMBL" id="CP017555">
    <property type="protein sequence ID" value="AOW03142.1"/>
    <property type="molecule type" value="Genomic_DNA"/>
</dbReference>
<dbReference type="Gene3D" id="1.10.3080.10">
    <property type="entry name" value="Clc chloride channel"/>
    <property type="match status" value="1"/>
</dbReference>
<evidence type="ECO:0000256" key="8">
    <source>
        <dbReference type="SAM" id="MobiDB-lite"/>
    </source>
</evidence>
<keyword evidence="2" id="KW-0813">Transport</keyword>
<reference evidence="10 11" key="1">
    <citation type="journal article" date="2016" name="PLoS ONE">
        <title>Sequence Assembly of Yarrowia lipolytica Strain W29/CLIB89 Shows Transposable Element Diversity.</title>
        <authorList>
            <person name="Magnan C."/>
            <person name="Yu J."/>
            <person name="Chang I."/>
            <person name="Jahn E."/>
            <person name="Kanomata Y."/>
            <person name="Wu J."/>
            <person name="Zeller M."/>
            <person name="Oakes M."/>
            <person name="Baldi P."/>
            <person name="Sandmeyer S."/>
        </authorList>
    </citation>
    <scope>NUCLEOTIDE SEQUENCE [LARGE SCALE GENOMIC DNA]</scope>
    <source>
        <strain evidence="11">CLIB89(W29)</strain>
    </source>
</reference>
<dbReference type="AlphaFoldDB" id="A0A1D8NBY2"/>
<dbReference type="GO" id="GO:0005794">
    <property type="term" value="C:Golgi apparatus"/>
    <property type="evidence" value="ECO:0007669"/>
    <property type="project" value="TreeGrafter"/>
</dbReference>
<organism evidence="10 11">
    <name type="scientific">Yarrowia lipolytica</name>
    <name type="common">Candida lipolytica</name>
    <dbReference type="NCBI Taxonomy" id="4952"/>
    <lineage>
        <taxon>Eukaryota</taxon>
        <taxon>Fungi</taxon>
        <taxon>Dikarya</taxon>
        <taxon>Ascomycota</taxon>
        <taxon>Saccharomycotina</taxon>
        <taxon>Dipodascomycetes</taxon>
        <taxon>Dipodascales</taxon>
        <taxon>Dipodascales incertae sedis</taxon>
        <taxon>Yarrowia</taxon>
    </lineage>
</organism>
<dbReference type="VEuPathDB" id="FungiDB:YALI1_C27996g"/>
<evidence type="ECO:0000313" key="11">
    <source>
        <dbReference type="Proteomes" id="UP000182444"/>
    </source>
</evidence>
<keyword evidence="3 9" id="KW-0812">Transmembrane</keyword>
<keyword evidence="4 9" id="KW-1133">Transmembrane helix</keyword>
<evidence type="ECO:0000256" key="3">
    <source>
        <dbReference type="ARBA" id="ARBA00022692"/>
    </source>
</evidence>
<dbReference type="SUPFAM" id="SSF81340">
    <property type="entry name" value="Clc chloride channel"/>
    <property type="match status" value="1"/>
</dbReference>
<accession>A0A1D8NBY2</accession>
<dbReference type="InterPro" id="IPR046342">
    <property type="entry name" value="CBS_dom_sf"/>
</dbReference>
<dbReference type="RefSeq" id="XP_502036.3">
    <property type="nucleotide sequence ID" value="XM_502036.3"/>
</dbReference>
<feature type="compositionally biased region" description="Polar residues" evidence="8">
    <location>
        <begin position="46"/>
        <end position="56"/>
    </location>
</feature>
<evidence type="ECO:0000256" key="4">
    <source>
        <dbReference type="ARBA" id="ARBA00022989"/>
    </source>
</evidence>
<feature type="transmembrane region" description="Helical" evidence="9">
    <location>
        <begin position="274"/>
        <end position="294"/>
    </location>
</feature>
<feature type="transmembrane region" description="Helical" evidence="9">
    <location>
        <begin position="539"/>
        <end position="563"/>
    </location>
</feature>
<dbReference type="VEuPathDB" id="FungiDB:YALI0_C20053g"/>
<name>A0A1D8NBY2_YARLL</name>
<dbReference type="PANTHER" id="PTHR45711:SF3">
    <property type="entry name" value="CLC CHANNEL"/>
    <property type="match status" value="1"/>
</dbReference>
<dbReference type="GO" id="GO:0005247">
    <property type="term" value="F:voltage-gated chloride channel activity"/>
    <property type="evidence" value="ECO:0007669"/>
    <property type="project" value="TreeGrafter"/>
</dbReference>
<evidence type="ECO:0000313" key="10">
    <source>
        <dbReference type="EMBL" id="AOW03142.1"/>
    </source>
</evidence>
<dbReference type="GO" id="GO:0005886">
    <property type="term" value="C:plasma membrane"/>
    <property type="evidence" value="ECO:0007669"/>
    <property type="project" value="TreeGrafter"/>
</dbReference>
<keyword evidence="7" id="KW-0868">Chloride</keyword>
<evidence type="ECO:0000256" key="9">
    <source>
        <dbReference type="SAM" id="Phobius"/>
    </source>
</evidence>
<dbReference type="GeneID" id="2909895"/>
<dbReference type="SUPFAM" id="SSF54631">
    <property type="entry name" value="CBS-domain pair"/>
    <property type="match status" value="1"/>
</dbReference>
<dbReference type="GO" id="GO:0005769">
    <property type="term" value="C:early endosome"/>
    <property type="evidence" value="ECO:0007669"/>
    <property type="project" value="TreeGrafter"/>
</dbReference>
<dbReference type="KEGG" id="yli:2909895"/>
<evidence type="ECO:0000256" key="7">
    <source>
        <dbReference type="ARBA" id="ARBA00023214"/>
    </source>
</evidence>
<comment type="subcellular location">
    <subcellularLocation>
        <location evidence="1">Membrane</location>
        <topology evidence="1">Multi-pass membrane protein</topology>
    </subcellularLocation>
</comment>
<dbReference type="PANTHER" id="PTHR45711">
    <property type="entry name" value="CHLORIDE CHANNEL PROTEIN"/>
    <property type="match status" value="1"/>
</dbReference>
<evidence type="ECO:0000256" key="1">
    <source>
        <dbReference type="ARBA" id="ARBA00004141"/>
    </source>
</evidence>
<evidence type="ECO:0000256" key="2">
    <source>
        <dbReference type="ARBA" id="ARBA00022448"/>
    </source>
</evidence>
<feature type="compositionally biased region" description="Polar residues" evidence="8">
    <location>
        <begin position="86"/>
        <end position="103"/>
    </location>
</feature>
<feature type="transmembrane region" description="Helical" evidence="9">
    <location>
        <begin position="462"/>
        <end position="486"/>
    </location>
</feature>
<dbReference type="FunFam" id="1.10.3080.10:FF:000030">
    <property type="entry name" value="Chloride channel protein"/>
    <property type="match status" value="1"/>
</dbReference>
<evidence type="ECO:0000256" key="5">
    <source>
        <dbReference type="ARBA" id="ARBA00023065"/>
    </source>
</evidence>
<evidence type="ECO:0000256" key="6">
    <source>
        <dbReference type="ARBA" id="ARBA00023136"/>
    </source>
</evidence>
<dbReference type="Pfam" id="PF00654">
    <property type="entry name" value="Voltage_CLC"/>
    <property type="match status" value="1"/>
</dbReference>
<dbReference type="OMA" id="NSHIDND"/>
<dbReference type="PRINTS" id="PR00762">
    <property type="entry name" value="CLCHANNEL"/>
</dbReference>
<dbReference type="InterPro" id="IPR014743">
    <property type="entry name" value="Cl-channel_core"/>
</dbReference>
<feature type="region of interest" description="Disordered" evidence="8">
    <location>
        <begin position="1"/>
        <end position="118"/>
    </location>
</feature>
<keyword evidence="5" id="KW-0406">Ion transport</keyword>
<sequence length="1041" mass="115037">MDSDHGGYHDPHDSHADSSDVTDSDNRPQNLRINKIKKPLFRRFQSEQTVTTSSASGWDANDTNDTNDSENDSATSPAKHKRRPSTRAQLKAPQTQSQPQSPVLKSKHHGPQHNSLRAVSNGTKRLASRFHLGNFSLRSPKIQRKHSSYFTDNEDSDDERLVWGDRDDTQPLMSQSDYGGQFSYGSVEFPNPPTLKLPPADHTNHGIVHKASQFMQSRVGIQSMMSDTGPERRFYDDFTTVDWVRDTINDSSRVKYIQSIPGFRGRLIRSFDSLQDWILISVVAASFALIAYSIDRVEETLFDFKFGYCSSSWLSPRGECEGEWMLWSDLTSFEIPYLSAHHFNFLVYLLIMLLLAFLAVRLTLRTKTSSPISLKDNKPRVFYTAYGSGVAEVKTILSGFVIRRFLGTHTLVYKSVGLVLAVSSGLCLGKEGPYVHLATCVGNIACRLFTKFSHNDLRRRQILAAAASAGVALAFGSPLGGVLFSLEEVSYMFMPAQLFRVFFCAMTSALFLKLLDPYKTGKIVLFEVKYTQDWHSPEIFVFVILGICGGIFGALFCKFSAWWPQKVRAPGKIFHGHHTIEVLVVTLITGLTSFSSPFTRQSVAELLYQLASPCDPDNPALSKLCPTSISEIPGVAKALSWVLVLKIFLTCITFGIKVPAGIYVPSMIIGALFGRVLGLGTQLLYHQMLNEKESGVLSIFATPFLGTLATCPGGALQCITPGTYAMIGAGAFMAGVTRMNVTLAVILFELTGSLDYVLPFSIAILVANWVANLIEPKSVYELQIKKNDYPFLDNRKTLAFDSSLADLVSHFPRKLCIEMDEGDEDGSAKVTVGQLKEMLAQVQVRNGIDGSIPLVRNDNVVGLLPALELEVALDRISQWYEEVAGVVVAESEASGLRSPTSTETTGLKLSLPIPPTFPPTTIVPPSSLDSIVCTVSVKDVDITKFHHYYVGVKARETCETDPEETSNSSSCEDGLLPFEATDLTQFVDRAPLALDVHSPLTLVQMMFSKLGVRQICVVEDGQFVGVLHKKKFIDFCNNQEK</sequence>
<gene>
    <name evidence="10" type="ORF">YALI1_C27996g</name>
</gene>
<dbReference type="InterPro" id="IPR001807">
    <property type="entry name" value="ClC"/>
</dbReference>
<feature type="transmembrane region" description="Helical" evidence="9">
    <location>
        <begin position="345"/>
        <end position="364"/>
    </location>
</feature>
<feature type="compositionally biased region" description="Basic and acidic residues" evidence="8">
    <location>
        <begin position="1"/>
        <end position="18"/>
    </location>
</feature>
<evidence type="ECO:0008006" key="12">
    <source>
        <dbReference type="Google" id="ProtNLM"/>
    </source>
</evidence>
<dbReference type="eggNOG" id="KOG0475">
    <property type="taxonomic scope" value="Eukaryota"/>
</dbReference>
<dbReference type="CDD" id="cd03684">
    <property type="entry name" value="ClC_3_like"/>
    <property type="match status" value="1"/>
</dbReference>
<dbReference type="Proteomes" id="UP000182444">
    <property type="component" value="Chromosome 1C"/>
</dbReference>
<keyword evidence="6 9" id="KW-0472">Membrane</keyword>
<feature type="transmembrane region" description="Helical" evidence="9">
    <location>
        <begin position="638"/>
        <end position="656"/>
    </location>
</feature>